<dbReference type="SMART" id="SM00220">
    <property type="entry name" value="S_TKc"/>
    <property type="match status" value="1"/>
</dbReference>
<sequence length="513" mass="55990">MGQVWLGYDPILNRDVAVKLIRRDLTTPGPDAEELAERFKREARVTAKFDHPGVPAVHDAVLDREADGVYMVMQLVRGALLTDILARPGVLPVPWAVSVAAQVCSVLSYAHAVPVVHRDLKPDNIMVAGDGTVKVLDFGVAAVLGTDVTKLTSTGHIIGTRRYMSPEQIQAAAVSPRSDLYALGCILHELLAGKPPFTAEAEFQLMEDHMYRAPAPLCGLRAEVDPALERLVLDLLAKVPHQRPDSAQDVYDRLVPFLPAPDPERTTEQRGQEATDPTGPYRRPLAPRPRPSEKAVYTPTAVDSPLRSAAPAVPDEELQQARGHAAALVEEERFSQASGMLEDVLARAAAVRSASEPLMVGLRLVHALALFCDDDYGRALPEYEALVEVLEAAGPNRGEDALYCRRQAAFCRMELGDSEGALAEFEAVLGQMRQGLPDSDMDVLEVRRHVGLLLQAVDRLREAVEALMPLYRDLMAEYGPDAPETAQVRDALVRIRLRTSRTTGSGRAVTGRN</sequence>
<evidence type="ECO:0000313" key="10">
    <source>
        <dbReference type="EMBL" id="NYE42718.1"/>
    </source>
</evidence>
<dbReference type="Gene3D" id="1.25.40.10">
    <property type="entry name" value="Tetratricopeptide repeat domain"/>
    <property type="match status" value="1"/>
</dbReference>
<dbReference type="Gene3D" id="1.10.510.10">
    <property type="entry name" value="Transferase(Phosphotransferase) domain 1"/>
    <property type="match status" value="1"/>
</dbReference>
<dbReference type="PROSITE" id="PS50011">
    <property type="entry name" value="PROTEIN_KINASE_DOM"/>
    <property type="match status" value="1"/>
</dbReference>
<evidence type="ECO:0000256" key="1">
    <source>
        <dbReference type="ARBA" id="ARBA00012513"/>
    </source>
</evidence>
<dbReference type="EMBL" id="JACCCF010000001">
    <property type="protein sequence ID" value="NYE42718.1"/>
    <property type="molecule type" value="Genomic_DNA"/>
</dbReference>
<dbReference type="InterPro" id="IPR000719">
    <property type="entry name" value="Prot_kinase_dom"/>
</dbReference>
<dbReference type="InterPro" id="IPR011990">
    <property type="entry name" value="TPR-like_helical_dom_sf"/>
</dbReference>
<protein>
    <recommendedName>
        <fullName evidence="1">non-specific serine/threonine protein kinase</fullName>
        <ecNumber evidence="1">2.7.11.1</ecNumber>
    </recommendedName>
</protein>
<dbReference type="PANTHER" id="PTHR43289:SF6">
    <property type="entry name" value="SERINE_THREONINE-PROTEIN KINASE NEKL-3"/>
    <property type="match status" value="1"/>
</dbReference>
<proteinExistence type="predicted"/>
<keyword evidence="4" id="KW-0547">Nucleotide-binding</keyword>
<dbReference type="PROSITE" id="PS00108">
    <property type="entry name" value="PROTEIN_KINASE_ST"/>
    <property type="match status" value="1"/>
</dbReference>
<dbReference type="PANTHER" id="PTHR43289">
    <property type="entry name" value="MITOGEN-ACTIVATED PROTEIN KINASE KINASE KINASE 20-RELATED"/>
    <property type="match status" value="1"/>
</dbReference>
<comment type="caution">
    <text evidence="9">The sequence shown here is derived from an EMBL/GenBank/DDBJ whole genome shotgun (WGS) entry which is preliminary data.</text>
</comment>
<dbReference type="SUPFAM" id="SSF48452">
    <property type="entry name" value="TPR-like"/>
    <property type="match status" value="1"/>
</dbReference>
<dbReference type="Proteomes" id="UP000498980">
    <property type="component" value="Unassembled WGS sequence"/>
</dbReference>
<dbReference type="GO" id="GO:0005524">
    <property type="term" value="F:ATP binding"/>
    <property type="evidence" value="ECO:0007669"/>
    <property type="project" value="UniProtKB-KW"/>
</dbReference>
<accession>A0A7J0C9H8</accession>
<keyword evidence="3" id="KW-0808">Transferase</keyword>
<reference evidence="9 11" key="1">
    <citation type="submission" date="2020-05" db="EMBL/GenBank/DDBJ databases">
        <title>Whole genome shotgun sequence of Streptomyces fulvorobeus NBRC 15897.</title>
        <authorList>
            <person name="Komaki H."/>
            <person name="Tamura T."/>
        </authorList>
    </citation>
    <scope>NUCLEOTIDE SEQUENCE [LARGE SCALE GENOMIC DNA]</scope>
    <source>
        <strain evidence="9 11">NBRC 15897</strain>
    </source>
</reference>
<keyword evidence="5 9" id="KW-0418">Kinase</keyword>
<dbReference type="Pfam" id="PF00069">
    <property type="entry name" value="Pkinase"/>
    <property type="match status" value="1"/>
</dbReference>
<dbReference type="SUPFAM" id="SSF56112">
    <property type="entry name" value="Protein kinase-like (PK-like)"/>
    <property type="match status" value="1"/>
</dbReference>
<keyword evidence="2" id="KW-0723">Serine/threonine-protein kinase</keyword>
<gene>
    <name evidence="10" type="ORF">HEB29_003729</name>
    <name evidence="9" type="ORF">Sfulv_39420</name>
</gene>
<feature type="region of interest" description="Disordered" evidence="7">
    <location>
        <begin position="256"/>
        <end position="313"/>
    </location>
</feature>
<feature type="compositionally biased region" description="Basic and acidic residues" evidence="7">
    <location>
        <begin position="262"/>
        <end position="273"/>
    </location>
</feature>
<dbReference type="InterPro" id="IPR008271">
    <property type="entry name" value="Ser/Thr_kinase_AS"/>
</dbReference>
<evidence type="ECO:0000256" key="7">
    <source>
        <dbReference type="SAM" id="MobiDB-lite"/>
    </source>
</evidence>
<dbReference type="Proteomes" id="UP000530403">
    <property type="component" value="Unassembled WGS sequence"/>
</dbReference>
<dbReference type="InterPro" id="IPR011009">
    <property type="entry name" value="Kinase-like_dom_sf"/>
</dbReference>
<evidence type="ECO:0000259" key="8">
    <source>
        <dbReference type="PROSITE" id="PS50011"/>
    </source>
</evidence>
<dbReference type="CDD" id="cd14014">
    <property type="entry name" value="STKc_PknB_like"/>
    <property type="match status" value="1"/>
</dbReference>
<dbReference type="GO" id="GO:0004674">
    <property type="term" value="F:protein serine/threonine kinase activity"/>
    <property type="evidence" value="ECO:0007669"/>
    <property type="project" value="UniProtKB-KW"/>
</dbReference>
<name>A0A7J0C9H8_9ACTN</name>
<evidence type="ECO:0000313" key="9">
    <source>
        <dbReference type="EMBL" id="GFM99131.1"/>
    </source>
</evidence>
<evidence type="ECO:0000313" key="11">
    <source>
        <dbReference type="Proteomes" id="UP000498980"/>
    </source>
</evidence>
<feature type="domain" description="Protein kinase" evidence="8">
    <location>
        <begin position="1"/>
        <end position="258"/>
    </location>
</feature>
<evidence type="ECO:0000313" key="12">
    <source>
        <dbReference type="Proteomes" id="UP000530403"/>
    </source>
</evidence>
<evidence type="ECO:0000256" key="5">
    <source>
        <dbReference type="ARBA" id="ARBA00022777"/>
    </source>
</evidence>
<evidence type="ECO:0000256" key="4">
    <source>
        <dbReference type="ARBA" id="ARBA00022741"/>
    </source>
</evidence>
<dbReference type="AlphaFoldDB" id="A0A7J0C9H8"/>
<dbReference type="EC" id="2.7.11.1" evidence="1"/>
<organism evidence="9 11">
    <name type="scientific">Streptomyces fulvorobeus</name>
    <dbReference type="NCBI Taxonomy" id="284028"/>
    <lineage>
        <taxon>Bacteria</taxon>
        <taxon>Bacillati</taxon>
        <taxon>Actinomycetota</taxon>
        <taxon>Actinomycetes</taxon>
        <taxon>Kitasatosporales</taxon>
        <taxon>Streptomycetaceae</taxon>
        <taxon>Streptomyces</taxon>
    </lineage>
</organism>
<keyword evidence="11" id="KW-1185">Reference proteome</keyword>
<dbReference type="Gene3D" id="3.30.200.20">
    <property type="entry name" value="Phosphorylase Kinase, domain 1"/>
    <property type="match status" value="1"/>
</dbReference>
<keyword evidence="6" id="KW-0067">ATP-binding</keyword>
<evidence type="ECO:0000256" key="6">
    <source>
        <dbReference type="ARBA" id="ARBA00022840"/>
    </source>
</evidence>
<reference evidence="10 12" key="2">
    <citation type="submission" date="2020-07" db="EMBL/GenBank/DDBJ databases">
        <title>Sequencing the genomes of 1000 actinobacteria strains.</title>
        <authorList>
            <person name="Klenk H.-P."/>
        </authorList>
    </citation>
    <scope>NUCLEOTIDE SEQUENCE [LARGE SCALE GENOMIC DNA]</scope>
    <source>
        <strain evidence="10 12">DSM 41455</strain>
    </source>
</reference>
<dbReference type="EMBL" id="BLWC01000001">
    <property type="protein sequence ID" value="GFM99131.1"/>
    <property type="molecule type" value="Genomic_DNA"/>
</dbReference>
<evidence type="ECO:0000256" key="2">
    <source>
        <dbReference type="ARBA" id="ARBA00022527"/>
    </source>
</evidence>
<evidence type="ECO:0000256" key="3">
    <source>
        <dbReference type="ARBA" id="ARBA00022679"/>
    </source>
</evidence>